<dbReference type="GO" id="GO:0030496">
    <property type="term" value="C:midbody"/>
    <property type="evidence" value="ECO:0007669"/>
    <property type="project" value="TreeGrafter"/>
</dbReference>
<dbReference type="GO" id="GO:0035556">
    <property type="term" value="P:intracellular signal transduction"/>
    <property type="evidence" value="ECO:0007669"/>
    <property type="project" value="InterPro"/>
</dbReference>
<dbReference type="Proteomes" id="UP000269945">
    <property type="component" value="Unassembled WGS sequence"/>
</dbReference>
<dbReference type="SUPFAM" id="SSF89837">
    <property type="entry name" value="Doublecortin (DC)"/>
    <property type="match status" value="1"/>
</dbReference>
<comment type="caution">
    <text evidence="1">The sequence shown here is derived from an EMBL/GenBank/DDBJ whole genome shotgun (WGS) entry which is preliminary data.</text>
</comment>
<dbReference type="PANTHER" id="PTHR46302">
    <property type="entry name" value="DOUBLECORTIN DOMAIN-CONTAINING PROTEIN 1"/>
    <property type="match status" value="1"/>
</dbReference>
<dbReference type="CDD" id="cd17159">
    <property type="entry name" value="DCX4_DCDC5"/>
    <property type="match status" value="1"/>
</dbReference>
<organism evidence="1 2">
    <name type="scientific">Gulo gulo</name>
    <name type="common">Wolverine</name>
    <name type="synonym">Gluton</name>
    <dbReference type="NCBI Taxonomy" id="48420"/>
    <lineage>
        <taxon>Eukaryota</taxon>
        <taxon>Metazoa</taxon>
        <taxon>Chordata</taxon>
        <taxon>Craniata</taxon>
        <taxon>Vertebrata</taxon>
        <taxon>Euteleostomi</taxon>
        <taxon>Mammalia</taxon>
        <taxon>Eutheria</taxon>
        <taxon>Laurasiatheria</taxon>
        <taxon>Carnivora</taxon>
        <taxon>Caniformia</taxon>
        <taxon>Musteloidea</taxon>
        <taxon>Mustelidae</taxon>
        <taxon>Guloninae</taxon>
        <taxon>Gulo</taxon>
    </lineage>
</organism>
<keyword evidence="2" id="KW-1185">Reference proteome</keyword>
<dbReference type="GO" id="GO:1902412">
    <property type="term" value="P:regulation of mitotic cytokinesis"/>
    <property type="evidence" value="ECO:0007669"/>
    <property type="project" value="InterPro"/>
</dbReference>
<evidence type="ECO:0000313" key="2">
    <source>
        <dbReference type="Proteomes" id="UP000269945"/>
    </source>
</evidence>
<dbReference type="InterPro" id="IPR036572">
    <property type="entry name" value="Doublecortin_dom_sf"/>
</dbReference>
<feature type="non-terminal residue" evidence="1">
    <location>
        <position position="1"/>
    </location>
</feature>
<gene>
    <name evidence="1" type="ORF">BN2614_LOCUS4</name>
</gene>
<dbReference type="AlphaFoldDB" id="A0A9X9Q262"/>
<accession>A0A9X9Q262</accession>
<proteinExistence type="predicted"/>
<dbReference type="PANTHER" id="PTHR46302:SF3">
    <property type="entry name" value="DOUBLECORTIN DOMAIN-CONTAINING PROTEIN 1"/>
    <property type="match status" value="1"/>
</dbReference>
<evidence type="ECO:0000313" key="1">
    <source>
        <dbReference type="EMBL" id="VCW97615.1"/>
    </source>
</evidence>
<dbReference type="EMBL" id="CYRY02022434">
    <property type="protein sequence ID" value="VCW97615.1"/>
    <property type="molecule type" value="Genomic_DNA"/>
</dbReference>
<reference evidence="1 2" key="1">
    <citation type="submission" date="2018-10" db="EMBL/GenBank/DDBJ databases">
        <authorList>
            <person name="Ekblom R."/>
            <person name="Jareborg N."/>
        </authorList>
    </citation>
    <scope>NUCLEOTIDE SEQUENCE [LARGE SCALE GENOMIC DNA]</scope>
    <source>
        <tissue evidence="1">Muscle</tissue>
    </source>
</reference>
<protein>
    <recommendedName>
        <fullName evidence="3">Doublecortin domain-containing protein</fullName>
    </recommendedName>
</protein>
<dbReference type="InterPro" id="IPR043188">
    <property type="entry name" value="DCDC1"/>
</dbReference>
<dbReference type="GO" id="GO:0008017">
    <property type="term" value="F:microtubule binding"/>
    <property type="evidence" value="ECO:0007669"/>
    <property type="project" value="InterPro"/>
</dbReference>
<evidence type="ECO:0008006" key="3">
    <source>
        <dbReference type="Google" id="ProtNLM"/>
    </source>
</evidence>
<sequence>MKVKTKLFPKSVTSDSLDGIDKSLLALVLRNPIAIWVSCGEPFLSPKALQKAEKVEKQNWLKKDKILADLDTMKHKMRLLKGRRVAACQPAAMVPNKSPVQPVVVEGGWTEQTQEEIKLMELIRHTETHLSAVQEPQAKRNSPVETTRIALGQSSLYQQPNAKRVWIYLNGGRPEDGTYAWGKTISELLNDCSFRLKMVRPATTLYTPDGEPIHSWDDIERDMVICVSTGHGFITQ</sequence>
<name>A0A9X9Q262_GULGU</name>
<dbReference type="Gene3D" id="3.10.20.230">
    <property type="entry name" value="Doublecortin domain"/>
    <property type="match status" value="1"/>
</dbReference>